<feature type="region of interest" description="Disordered" evidence="1">
    <location>
        <begin position="248"/>
        <end position="278"/>
    </location>
</feature>
<dbReference type="Proteomes" id="UP000298390">
    <property type="component" value="Unassembled WGS sequence"/>
</dbReference>
<feature type="region of interest" description="Disordered" evidence="1">
    <location>
        <begin position="42"/>
        <end position="133"/>
    </location>
</feature>
<protein>
    <submittedName>
        <fullName evidence="2">Uncharacterized protein</fullName>
    </submittedName>
</protein>
<gene>
    <name evidence="2" type="ORF">EVJ58_g9856</name>
</gene>
<organism evidence="2 3">
    <name type="scientific">Rhodofomes roseus</name>
    <dbReference type="NCBI Taxonomy" id="34475"/>
    <lineage>
        <taxon>Eukaryota</taxon>
        <taxon>Fungi</taxon>
        <taxon>Dikarya</taxon>
        <taxon>Basidiomycota</taxon>
        <taxon>Agaricomycotina</taxon>
        <taxon>Agaricomycetes</taxon>
        <taxon>Polyporales</taxon>
        <taxon>Rhodofomes</taxon>
    </lineage>
</organism>
<dbReference type="EMBL" id="SEKV01000930">
    <property type="protein sequence ID" value="TFY52715.1"/>
    <property type="molecule type" value="Genomic_DNA"/>
</dbReference>
<proteinExistence type="predicted"/>
<feature type="compositionally biased region" description="Low complexity" evidence="1">
    <location>
        <begin position="62"/>
        <end position="81"/>
    </location>
</feature>
<reference evidence="2 3" key="1">
    <citation type="submission" date="2019-01" db="EMBL/GenBank/DDBJ databases">
        <title>Genome sequencing of the rare red list fungi Fomitopsis rosea.</title>
        <authorList>
            <person name="Buettner E."/>
            <person name="Kellner H."/>
        </authorList>
    </citation>
    <scope>NUCLEOTIDE SEQUENCE [LARGE SCALE GENOMIC DNA]</scope>
    <source>
        <strain evidence="2 3">DSM 105464</strain>
    </source>
</reference>
<sequence length="399" mass="42849">MWTRDNVQLETVWHSGLIAAEKTLRTHGIYANFNEKLSRPEVDFMKPRGDAYPGVSSDPDRSTTASTGVPPPTSGGQPTGPRTHEDQLADPDLVNMGLGDLLSSPDANGNIQTSEDRDTDWLAVPNEDGSDPKELHKASIVSALFNPAGGRLSVDRLRRLRGYPRVFRVELGSKELSGEDILNVGDTVLAPICSLDSVAAGFIQVKGIEQKGSHVAQVTEVDLEQASMEVVVSGQVLSMCLGAASSDDNTTAGGTSELVPGPPIEASQSNQPAPDSASDKWIWTGESVCFLPANAGAATRTAQKTEDGTQNALMVQVPGSFTQPVDLAIAPITVLPPTRRKVLYERGVLHTCTVDHKALQELTATMFKTIDPNALLRQLTRYGPATESRQFPYLDQHSE</sequence>
<name>A0A4Y9XRL8_9APHY</name>
<evidence type="ECO:0000313" key="3">
    <source>
        <dbReference type="Proteomes" id="UP000298390"/>
    </source>
</evidence>
<comment type="caution">
    <text evidence="2">The sequence shown here is derived from an EMBL/GenBank/DDBJ whole genome shotgun (WGS) entry which is preliminary data.</text>
</comment>
<evidence type="ECO:0000256" key="1">
    <source>
        <dbReference type="SAM" id="MobiDB-lite"/>
    </source>
</evidence>
<accession>A0A4Y9XRL8</accession>
<evidence type="ECO:0000313" key="2">
    <source>
        <dbReference type="EMBL" id="TFY52715.1"/>
    </source>
</evidence>
<dbReference type="AlphaFoldDB" id="A0A4Y9XRL8"/>